<evidence type="ECO:0000313" key="3">
    <source>
        <dbReference type="Proteomes" id="UP001267426"/>
    </source>
</evidence>
<keyword evidence="3" id="KW-1185">Reference proteome</keyword>
<proteinExistence type="predicted"/>
<feature type="region of interest" description="Disordered" evidence="1">
    <location>
        <begin position="61"/>
        <end position="82"/>
    </location>
</feature>
<accession>A0ABU3BRB7</accession>
<evidence type="ECO:0000313" key="2">
    <source>
        <dbReference type="EMBL" id="MDT0631834.1"/>
    </source>
</evidence>
<protein>
    <recommendedName>
        <fullName evidence="4">AP2 domain-containing protein</fullName>
    </recommendedName>
</protein>
<evidence type="ECO:0008006" key="4">
    <source>
        <dbReference type="Google" id="ProtNLM"/>
    </source>
</evidence>
<reference evidence="2 3" key="1">
    <citation type="submission" date="2023-09" db="EMBL/GenBank/DDBJ databases">
        <authorList>
            <person name="Rey-Velasco X."/>
        </authorList>
    </citation>
    <scope>NUCLEOTIDE SEQUENCE [LARGE SCALE GENOMIC DNA]</scope>
    <source>
        <strain evidence="2 3">F394</strain>
    </source>
</reference>
<comment type="caution">
    <text evidence="2">The sequence shown here is derived from an EMBL/GenBank/DDBJ whole genome shotgun (WGS) entry which is preliminary data.</text>
</comment>
<sequence>MTTTDTDMDLFNITRLDHVASWWVRLQRDGEKIDRRFRDRDHGGTDGALAAAQAWREAQIERLGPTPPSKASHMLTPEARRRNRRAVTQTGVTGIGVTVKEFSASSVPYVTAYWIDGAGRRRQTSFSAGRHGVDGALRLAAKARAQTTEWHGEPARTADELYEAAEARVRELVEAA</sequence>
<gene>
    <name evidence="2" type="ORF">RM540_08770</name>
</gene>
<dbReference type="RefSeq" id="WP_311663191.1">
    <property type="nucleotide sequence ID" value="NZ_JAVRHT010000017.1"/>
</dbReference>
<name>A0ABU3BRB7_9BACT</name>
<organism evidence="2 3">
    <name type="scientific">Rubrivirga litoralis</name>
    <dbReference type="NCBI Taxonomy" id="3075598"/>
    <lineage>
        <taxon>Bacteria</taxon>
        <taxon>Pseudomonadati</taxon>
        <taxon>Rhodothermota</taxon>
        <taxon>Rhodothermia</taxon>
        <taxon>Rhodothermales</taxon>
        <taxon>Rubricoccaceae</taxon>
        <taxon>Rubrivirga</taxon>
    </lineage>
</organism>
<evidence type="ECO:0000256" key="1">
    <source>
        <dbReference type="SAM" id="MobiDB-lite"/>
    </source>
</evidence>
<dbReference type="Proteomes" id="UP001267426">
    <property type="component" value="Unassembled WGS sequence"/>
</dbReference>
<dbReference type="EMBL" id="JAVRHT010000017">
    <property type="protein sequence ID" value="MDT0631834.1"/>
    <property type="molecule type" value="Genomic_DNA"/>
</dbReference>